<sequence>MTSNQSHYPLTWLISRRFNIAKDALQRGLPHSITIIPDFDIEFHQQRMTETRTPLPMLFKCSRRVFPTGTGFPDTLSWHTYSLSSYEKGELPSKASTMAKFLLCVSVAPNRLDICTFFLRFVCFFSPGKENPSSKGGRVFLCSSSSSTNNKEEEEFENSKRFSFFQLWS</sequence>
<dbReference type="AlphaFoldDB" id="A0AAV4XQX8"/>
<dbReference type="Proteomes" id="UP001054945">
    <property type="component" value="Unassembled WGS sequence"/>
</dbReference>
<name>A0AAV4XQX8_CAEEX</name>
<comment type="caution">
    <text evidence="1">The sequence shown here is derived from an EMBL/GenBank/DDBJ whole genome shotgun (WGS) entry which is preliminary data.</text>
</comment>
<reference evidence="1 2" key="1">
    <citation type="submission" date="2021-06" db="EMBL/GenBank/DDBJ databases">
        <title>Caerostris extrusa draft genome.</title>
        <authorList>
            <person name="Kono N."/>
            <person name="Arakawa K."/>
        </authorList>
    </citation>
    <scope>NUCLEOTIDE SEQUENCE [LARGE SCALE GENOMIC DNA]</scope>
</reference>
<accession>A0AAV4XQX8</accession>
<organism evidence="1 2">
    <name type="scientific">Caerostris extrusa</name>
    <name type="common">Bark spider</name>
    <name type="synonym">Caerostris bankana</name>
    <dbReference type="NCBI Taxonomy" id="172846"/>
    <lineage>
        <taxon>Eukaryota</taxon>
        <taxon>Metazoa</taxon>
        <taxon>Ecdysozoa</taxon>
        <taxon>Arthropoda</taxon>
        <taxon>Chelicerata</taxon>
        <taxon>Arachnida</taxon>
        <taxon>Araneae</taxon>
        <taxon>Araneomorphae</taxon>
        <taxon>Entelegynae</taxon>
        <taxon>Araneoidea</taxon>
        <taxon>Araneidae</taxon>
        <taxon>Caerostris</taxon>
    </lineage>
</organism>
<protein>
    <submittedName>
        <fullName evidence="1">Uncharacterized protein</fullName>
    </submittedName>
</protein>
<proteinExistence type="predicted"/>
<evidence type="ECO:0000313" key="1">
    <source>
        <dbReference type="EMBL" id="GIY97581.1"/>
    </source>
</evidence>
<keyword evidence="2" id="KW-1185">Reference proteome</keyword>
<evidence type="ECO:0000313" key="2">
    <source>
        <dbReference type="Proteomes" id="UP001054945"/>
    </source>
</evidence>
<gene>
    <name evidence="1" type="ORF">CEXT_421971</name>
</gene>
<dbReference type="EMBL" id="BPLR01018182">
    <property type="protein sequence ID" value="GIY97581.1"/>
    <property type="molecule type" value="Genomic_DNA"/>
</dbReference>